<feature type="region of interest" description="Disordered" evidence="9">
    <location>
        <begin position="310"/>
        <end position="334"/>
    </location>
</feature>
<evidence type="ECO:0000256" key="4">
    <source>
        <dbReference type="ARBA" id="ARBA00022728"/>
    </source>
</evidence>
<dbReference type="PROSITE" id="PS50158">
    <property type="entry name" value="ZF_CCHC"/>
    <property type="match status" value="1"/>
</dbReference>
<dbReference type="InterPro" id="IPR001878">
    <property type="entry name" value="Znf_CCHC"/>
</dbReference>
<feature type="compositionally biased region" description="Basic and acidic residues" evidence="9">
    <location>
        <begin position="390"/>
        <end position="400"/>
    </location>
</feature>
<evidence type="ECO:0000313" key="12">
    <source>
        <dbReference type="Proteomes" id="UP000262825"/>
    </source>
</evidence>
<organism evidence="11 12">
    <name type="scientific">Saccharomycodes ludwigii</name>
    <dbReference type="NCBI Taxonomy" id="36035"/>
    <lineage>
        <taxon>Eukaryota</taxon>
        <taxon>Fungi</taxon>
        <taxon>Dikarya</taxon>
        <taxon>Ascomycota</taxon>
        <taxon>Saccharomycotina</taxon>
        <taxon>Saccharomycetes</taxon>
        <taxon>Saccharomycodales</taxon>
        <taxon>Saccharomycodaceae</taxon>
        <taxon>Saccharomycodes</taxon>
    </lineage>
</organism>
<comment type="subcellular location">
    <subcellularLocation>
        <location evidence="1 8">Nucleus</location>
    </subcellularLocation>
</comment>
<proteinExistence type="inferred from homology"/>
<comment type="subunit">
    <text evidence="8">Associated with the spliceosome.</text>
</comment>
<dbReference type="InterPro" id="IPR039974">
    <property type="entry name" value="Splicing_factor_SLU7"/>
</dbReference>
<keyword evidence="4 8" id="KW-0747">Spliceosome</keyword>
<evidence type="ECO:0000256" key="6">
    <source>
        <dbReference type="ARBA" id="ARBA00023242"/>
    </source>
</evidence>
<dbReference type="PANTHER" id="PTHR12942:SF2">
    <property type="entry name" value="PRE-MRNA-SPLICING FACTOR SLU7"/>
    <property type="match status" value="1"/>
</dbReference>
<accession>A0A376B538</accession>
<evidence type="ECO:0000313" key="11">
    <source>
        <dbReference type="EMBL" id="SSD59805.1"/>
    </source>
</evidence>
<feature type="compositionally biased region" description="Polar residues" evidence="9">
    <location>
        <begin position="311"/>
        <end position="323"/>
    </location>
</feature>
<dbReference type="Pfam" id="PF11708">
    <property type="entry name" value="Slu7"/>
    <property type="match status" value="1"/>
</dbReference>
<dbReference type="VEuPathDB" id="FungiDB:SCODWIG_01566"/>
<name>A0A376B538_9ASCO</name>
<feature type="domain" description="CCHC-type" evidence="10">
    <location>
        <begin position="108"/>
        <end position="122"/>
    </location>
</feature>
<evidence type="ECO:0000256" key="8">
    <source>
        <dbReference type="RuleBase" id="RU367071"/>
    </source>
</evidence>
<protein>
    <recommendedName>
        <fullName evidence="8">Pre-mRNA-splicing factor SLU7</fullName>
    </recommendedName>
</protein>
<dbReference type="GO" id="GO:0005681">
    <property type="term" value="C:spliceosomal complex"/>
    <property type="evidence" value="ECO:0007669"/>
    <property type="project" value="UniProtKB-UniRule"/>
</dbReference>
<evidence type="ECO:0000256" key="9">
    <source>
        <dbReference type="SAM" id="MobiDB-lite"/>
    </source>
</evidence>
<feature type="region of interest" description="Disordered" evidence="9">
    <location>
        <begin position="375"/>
        <end position="400"/>
    </location>
</feature>
<dbReference type="InterPro" id="IPR021715">
    <property type="entry name" value="Slu7_dom"/>
</dbReference>
<evidence type="ECO:0000256" key="1">
    <source>
        <dbReference type="ARBA" id="ARBA00004123"/>
    </source>
</evidence>
<keyword evidence="7" id="KW-0863">Zinc-finger</keyword>
<evidence type="ECO:0000256" key="7">
    <source>
        <dbReference type="PROSITE-ProRule" id="PRU00047"/>
    </source>
</evidence>
<dbReference type="GO" id="GO:0008270">
    <property type="term" value="F:zinc ion binding"/>
    <property type="evidence" value="ECO:0007669"/>
    <property type="project" value="UniProtKB-KW"/>
</dbReference>
<sequence length="400" mass="46499">MSDRRRNNGTTTKNNNHKNSTNTKPTASVVRFITDQPWYYRESKVETDHNNTDLLLHHRSTNSKDQVLKISSQRNDKAHMGYGIKDEFIPLSTTTTRNTNKRNRNLIRCDTCGAVGHLRKDCLDIPLSKRKKKKIDDNNNLKNAVLASKQIDEKSLNILVRNDNNYDSKRDRWFGYKGKDYAKVLERYTQNLNTENNSDVGTDLDTDEECELMLLGLTPQDISIYLQNKDKNQDDNKTYTSVRLREDKAVYLTIGEDGEEGVTKYDPKSRLYKDETKGVINTKNNFYYRNVDGEGLEFTKLQNKLKLIQQEEGTANTSGTAPNGDTRWKNNRRKNFDHNIQEKVLIANPTKYEYLLSKKNKDDDKKQKRDLKYYEAVRPTSEPNGSDQKQLIDKVIDKYK</sequence>
<gene>
    <name evidence="11" type="ORF">SCODWIG_01566</name>
</gene>
<evidence type="ECO:0000256" key="3">
    <source>
        <dbReference type="ARBA" id="ARBA00022664"/>
    </source>
</evidence>
<evidence type="ECO:0000259" key="10">
    <source>
        <dbReference type="PROSITE" id="PS50158"/>
    </source>
</evidence>
<evidence type="ECO:0000256" key="5">
    <source>
        <dbReference type="ARBA" id="ARBA00023187"/>
    </source>
</evidence>
<dbReference type="EMBL" id="UFAJ01000209">
    <property type="protein sequence ID" value="SSD59805.1"/>
    <property type="molecule type" value="Genomic_DNA"/>
</dbReference>
<keyword evidence="6 8" id="KW-0539">Nucleus</keyword>
<keyword evidence="7" id="KW-0862">Zinc</keyword>
<dbReference type="GO" id="GO:0030628">
    <property type="term" value="F:pre-mRNA 3'-splice site binding"/>
    <property type="evidence" value="ECO:0007669"/>
    <property type="project" value="UniProtKB-UniRule"/>
</dbReference>
<comment type="similarity">
    <text evidence="2 8">Belongs to the SLU7 family.</text>
</comment>
<keyword evidence="12" id="KW-1185">Reference proteome</keyword>
<keyword evidence="7" id="KW-0479">Metal-binding</keyword>
<comment type="function">
    <text evidence="8">Involved in pre-mRNA splicing.</text>
</comment>
<keyword evidence="5 8" id="KW-0508">mRNA splicing</keyword>
<feature type="compositionally biased region" description="Low complexity" evidence="9">
    <location>
        <begin position="8"/>
        <end position="25"/>
    </location>
</feature>
<reference evidence="12" key="1">
    <citation type="submission" date="2018-06" db="EMBL/GenBank/DDBJ databases">
        <authorList>
            <person name="Guldener U."/>
        </authorList>
    </citation>
    <scope>NUCLEOTIDE SEQUENCE [LARGE SCALE GENOMIC DNA]</scope>
    <source>
        <strain evidence="12">UTAD17</strain>
    </source>
</reference>
<dbReference type="Proteomes" id="UP000262825">
    <property type="component" value="Unassembled WGS sequence"/>
</dbReference>
<keyword evidence="3 8" id="KW-0507">mRNA processing</keyword>
<dbReference type="GO" id="GO:0000398">
    <property type="term" value="P:mRNA splicing, via spliceosome"/>
    <property type="evidence" value="ECO:0007669"/>
    <property type="project" value="UniProtKB-UniRule"/>
</dbReference>
<feature type="region of interest" description="Disordered" evidence="9">
    <location>
        <begin position="1"/>
        <end position="25"/>
    </location>
</feature>
<evidence type="ECO:0000256" key="2">
    <source>
        <dbReference type="ARBA" id="ARBA00007203"/>
    </source>
</evidence>
<dbReference type="AlphaFoldDB" id="A0A376B538"/>
<dbReference type="PANTHER" id="PTHR12942">
    <property type="entry name" value="STEP II SPLICING FACTOR SLU7"/>
    <property type="match status" value="1"/>
</dbReference>